<feature type="compositionally biased region" description="Low complexity" evidence="1">
    <location>
        <begin position="201"/>
        <end position="214"/>
    </location>
</feature>
<reference evidence="2 3" key="1">
    <citation type="submission" date="2017-02" db="EMBL/GenBank/DDBJ databases">
        <title>Genomes of Trichoderma spp. with biocontrol activity.</title>
        <authorList>
            <person name="Gardiner D."/>
            <person name="Kazan K."/>
            <person name="Vos C."/>
            <person name="Harvey P."/>
        </authorList>
    </citation>
    <scope>NUCLEOTIDE SEQUENCE [LARGE SCALE GENOMIC DNA]</scope>
    <source>
        <strain evidence="2 3">Tr1</strain>
    </source>
</reference>
<dbReference type="OrthoDB" id="5142910at2759"/>
<feature type="region of interest" description="Disordered" evidence="1">
    <location>
        <begin position="136"/>
        <end position="175"/>
    </location>
</feature>
<feature type="region of interest" description="Disordered" evidence="1">
    <location>
        <begin position="282"/>
        <end position="428"/>
    </location>
</feature>
<accession>A0A2K0U4F5</accession>
<gene>
    <name evidence="2" type="ORF">THARTR1_06809</name>
</gene>
<dbReference type="AlphaFoldDB" id="A0A2K0U4F5"/>
<feature type="compositionally biased region" description="Basic and acidic residues" evidence="1">
    <location>
        <begin position="375"/>
        <end position="399"/>
    </location>
</feature>
<feature type="region of interest" description="Disordered" evidence="1">
    <location>
        <begin position="201"/>
        <end position="241"/>
    </location>
</feature>
<comment type="caution">
    <text evidence="2">The sequence shown here is derived from an EMBL/GenBank/DDBJ whole genome shotgun (WGS) entry which is preliminary data.</text>
</comment>
<dbReference type="EMBL" id="MTYI01000100">
    <property type="protein sequence ID" value="PNP52644.1"/>
    <property type="molecule type" value="Genomic_DNA"/>
</dbReference>
<proteinExistence type="predicted"/>
<feature type="compositionally biased region" description="Polar residues" evidence="1">
    <location>
        <begin position="282"/>
        <end position="297"/>
    </location>
</feature>
<feature type="compositionally biased region" description="Polar residues" evidence="1">
    <location>
        <begin position="400"/>
        <end position="416"/>
    </location>
</feature>
<feature type="compositionally biased region" description="Low complexity" evidence="1">
    <location>
        <begin position="417"/>
        <end position="428"/>
    </location>
</feature>
<evidence type="ECO:0000256" key="1">
    <source>
        <dbReference type="SAM" id="MobiDB-lite"/>
    </source>
</evidence>
<name>A0A2K0U4F5_TRIHA</name>
<evidence type="ECO:0000313" key="2">
    <source>
        <dbReference type="EMBL" id="PNP52644.1"/>
    </source>
</evidence>
<evidence type="ECO:0000313" key="3">
    <source>
        <dbReference type="Proteomes" id="UP000236290"/>
    </source>
</evidence>
<dbReference type="Proteomes" id="UP000236290">
    <property type="component" value="Unassembled WGS sequence"/>
</dbReference>
<feature type="compositionally biased region" description="Polar residues" evidence="1">
    <location>
        <begin position="312"/>
        <end position="333"/>
    </location>
</feature>
<protein>
    <submittedName>
        <fullName evidence="2">Uncharacterized protein</fullName>
    </submittedName>
</protein>
<organism evidence="2 3">
    <name type="scientific">Trichoderma harzianum</name>
    <name type="common">Hypocrea lixii</name>
    <dbReference type="NCBI Taxonomy" id="5544"/>
    <lineage>
        <taxon>Eukaryota</taxon>
        <taxon>Fungi</taxon>
        <taxon>Dikarya</taxon>
        <taxon>Ascomycota</taxon>
        <taxon>Pezizomycotina</taxon>
        <taxon>Sordariomycetes</taxon>
        <taxon>Hypocreomycetidae</taxon>
        <taxon>Hypocreales</taxon>
        <taxon>Hypocreaceae</taxon>
        <taxon>Trichoderma</taxon>
    </lineage>
</organism>
<sequence length="702" mass="77843">MPLAPTPLSGCPLRRLEIHDGSTSTVYDAAQQESCLTATLEARRAIAGDANDMMLQSHLGRQRVLSIQLTELITSSNNILETITVDRPSHRMCIQIHQKKQTVVFTFKEPRDLNVVIYALKKFGFQVKDGISDPPHAAATSLARSQSFPTPSPNDFAPRLSSITPLDRHGSSPTQSQFSFLSMLNSDVPLTQLQSTDVQYQPLQSPPQDLSPQPEYQAMTGNNYVPGPYQSYLGPRSDVYQPRVSSPLRNVVDVNSQDICSMSSLPSSQSSVISNVKNTGSLLSDRSVSDPNTSSQPWPQPICMDMSDYDSACSQETPQASQDTVASTAGDSQTTDESDASYTLQATDDFRALMPRTRKLPFLRDRKSTTPRSESAQKRTNMEQGRCKSDSNIRPREEISPSNSEMDTPSASQTNVQPTPSQPTDTQTEIPAICHSSCEIDELPSMFVADNEILKSLNKETSKLLDQYTADIGRGCDAAALSPTTSKEFHHAAVASSSKPSESTYKRTTNICHLLTRATMGQEMVHVDSLVALGDKKPSYMQQYDPSNAQFLRFNYHSTTGPFDGVIEVACFEDCYFAWKEIIQGTQRRKWPEARRGQSSLSDTVMDDVFLFLVDEVTEYLNGNRGIGNERVTIFQNPRGPLDKMAWCVKKCAGMPWVKIEAEVNIKTEDDIKTEVDIKMESDDSMEFGIKSEVKVKMESET</sequence>